<accession>A0A8J7YMT0</accession>
<dbReference type="GO" id="GO:0005524">
    <property type="term" value="F:ATP binding"/>
    <property type="evidence" value="ECO:0007669"/>
    <property type="project" value="UniProtKB-UniRule"/>
</dbReference>
<gene>
    <name evidence="3" type="ORF">EGD98_10380</name>
</gene>
<dbReference type="Proteomes" id="UP000783863">
    <property type="component" value="Unassembled WGS sequence"/>
</dbReference>
<keyword evidence="1" id="KW-0067">ATP-binding</keyword>
<dbReference type="PANTHER" id="PTHR21621:SF0">
    <property type="entry name" value="BETA-CITRYLGLUTAMATE SYNTHASE B-RELATED"/>
    <property type="match status" value="1"/>
</dbReference>
<comment type="caution">
    <text evidence="3">The sequence shown here is derived from an EMBL/GenBank/DDBJ whole genome shotgun (WGS) entry which is preliminary data.</text>
</comment>
<dbReference type="GO" id="GO:0046872">
    <property type="term" value="F:metal ion binding"/>
    <property type="evidence" value="ECO:0007669"/>
    <property type="project" value="InterPro"/>
</dbReference>
<dbReference type="RefSeq" id="WP_220588306.1">
    <property type="nucleotide sequence ID" value="NZ_RKLQ01000002.1"/>
</dbReference>
<dbReference type="PROSITE" id="PS50975">
    <property type="entry name" value="ATP_GRASP"/>
    <property type="match status" value="1"/>
</dbReference>
<dbReference type="GO" id="GO:0009432">
    <property type="term" value="P:SOS response"/>
    <property type="evidence" value="ECO:0007669"/>
    <property type="project" value="TreeGrafter"/>
</dbReference>
<dbReference type="PANTHER" id="PTHR21621">
    <property type="entry name" value="RIBOSOMAL PROTEIN S6 MODIFICATION PROTEIN"/>
    <property type="match status" value="1"/>
</dbReference>
<dbReference type="InterPro" id="IPR013651">
    <property type="entry name" value="ATP-grasp_RimK-type"/>
</dbReference>
<evidence type="ECO:0000313" key="4">
    <source>
        <dbReference type="Proteomes" id="UP000783863"/>
    </source>
</evidence>
<keyword evidence="4" id="KW-1185">Reference proteome</keyword>
<reference evidence="3" key="1">
    <citation type="submission" date="2021-06" db="EMBL/GenBank/DDBJ databases">
        <title>Halomicroarcula sp. F24A a new haloarchaeum isolated from saline soil.</title>
        <authorList>
            <person name="Duran-Viseras A."/>
            <person name="Sanchez-Porro C."/>
            <person name="Ventosa A."/>
        </authorList>
    </citation>
    <scope>NUCLEOTIDE SEQUENCE</scope>
    <source>
        <strain evidence="3">F24A</strain>
    </source>
</reference>
<dbReference type="GO" id="GO:0018169">
    <property type="term" value="F:ribosomal S6-glutamic acid ligase activity"/>
    <property type="evidence" value="ECO:0007669"/>
    <property type="project" value="TreeGrafter"/>
</dbReference>
<evidence type="ECO:0000313" key="3">
    <source>
        <dbReference type="EMBL" id="MBX0304073.1"/>
    </source>
</evidence>
<dbReference type="Pfam" id="PF08443">
    <property type="entry name" value="RimK"/>
    <property type="match status" value="1"/>
</dbReference>
<protein>
    <submittedName>
        <fullName evidence="3">ATP-grasp domain-containing protein</fullName>
    </submittedName>
</protein>
<proteinExistence type="predicted"/>
<evidence type="ECO:0000256" key="1">
    <source>
        <dbReference type="PROSITE-ProRule" id="PRU00409"/>
    </source>
</evidence>
<dbReference type="SUPFAM" id="SSF56059">
    <property type="entry name" value="Glutathione synthetase ATP-binding domain-like"/>
    <property type="match status" value="1"/>
</dbReference>
<name>A0A8J7YMT0_9EURY</name>
<dbReference type="AlphaFoldDB" id="A0A8J7YMT0"/>
<sequence>MSIVVIGRAGLGEIQLLEAALRDQGGDPIVVDISEWPGGAPIRLDPASDEFVTDAQFSLDDVGSVYAHAPSLFRPTDICFKKQFDDQNPYSALIQLKEYRSLFESLCRVFESNGVPVIPSESTHYLQERKPWQLRQFEQRDLPVPDTVFTNDPSVVREFCSAHERVLFKPVSRGAEPNVVTEADLDPEKLANLETAPVQFQAFVPGEDLRVYVLDGAVVGATRYESEAYSFKVADRRGEEVELVPATLSSEVRETALAAADATGLTFGAVDIRRRPDGGHALLEVNQTPAFAYADANSGQSVSDALAKYLTTTAHQP</sequence>
<evidence type="ECO:0000259" key="2">
    <source>
        <dbReference type="PROSITE" id="PS50975"/>
    </source>
</evidence>
<dbReference type="EMBL" id="RKLQ01000002">
    <property type="protein sequence ID" value="MBX0304073.1"/>
    <property type="molecule type" value="Genomic_DNA"/>
</dbReference>
<feature type="domain" description="ATP-grasp" evidence="2">
    <location>
        <begin position="134"/>
        <end position="311"/>
    </location>
</feature>
<keyword evidence="1" id="KW-0547">Nucleotide-binding</keyword>
<organism evidence="3 4">
    <name type="scientific">Haloarcula salinisoli</name>
    <dbReference type="NCBI Taxonomy" id="2487746"/>
    <lineage>
        <taxon>Archaea</taxon>
        <taxon>Methanobacteriati</taxon>
        <taxon>Methanobacteriota</taxon>
        <taxon>Stenosarchaea group</taxon>
        <taxon>Halobacteria</taxon>
        <taxon>Halobacteriales</taxon>
        <taxon>Haloarculaceae</taxon>
        <taxon>Haloarcula</taxon>
    </lineage>
</organism>
<dbReference type="Gene3D" id="3.30.470.20">
    <property type="entry name" value="ATP-grasp fold, B domain"/>
    <property type="match status" value="1"/>
</dbReference>
<dbReference type="GO" id="GO:0005737">
    <property type="term" value="C:cytoplasm"/>
    <property type="evidence" value="ECO:0007669"/>
    <property type="project" value="TreeGrafter"/>
</dbReference>
<dbReference type="InterPro" id="IPR011761">
    <property type="entry name" value="ATP-grasp"/>
</dbReference>